<dbReference type="HOGENOM" id="CLU_915508_0_0_1"/>
<dbReference type="OrthoDB" id="10310444at2759"/>
<accession>K1W4R9</accession>
<gene>
    <name evidence="2" type="ORF">MBM_09905</name>
</gene>
<organism evidence="2 3">
    <name type="scientific">Marssonina brunnea f. sp. multigermtubi (strain MB_m1)</name>
    <name type="common">Marssonina leaf spot fungus</name>
    <dbReference type="NCBI Taxonomy" id="1072389"/>
    <lineage>
        <taxon>Eukaryota</taxon>
        <taxon>Fungi</taxon>
        <taxon>Dikarya</taxon>
        <taxon>Ascomycota</taxon>
        <taxon>Pezizomycotina</taxon>
        <taxon>Leotiomycetes</taxon>
        <taxon>Helotiales</taxon>
        <taxon>Drepanopezizaceae</taxon>
        <taxon>Drepanopeziza</taxon>
    </lineage>
</organism>
<evidence type="ECO:0000313" key="3">
    <source>
        <dbReference type="Proteomes" id="UP000006753"/>
    </source>
</evidence>
<dbReference type="Proteomes" id="UP000006753">
    <property type="component" value="Unassembled WGS sequence"/>
</dbReference>
<feature type="region of interest" description="Disordered" evidence="1">
    <location>
        <begin position="259"/>
        <end position="304"/>
    </location>
</feature>
<dbReference type="EMBL" id="JH921477">
    <property type="protein sequence ID" value="EKD11935.1"/>
    <property type="molecule type" value="Genomic_DNA"/>
</dbReference>
<evidence type="ECO:0000256" key="1">
    <source>
        <dbReference type="SAM" id="MobiDB-lite"/>
    </source>
</evidence>
<dbReference type="RefSeq" id="XP_007297794.1">
    <property type="nucleotide sequence ID" value="XM_007297732.1"/>
</dbReference>
<protein>
    <submittedName>
        <fullName evidence="2">Uncharacterized protein</fullName>
    </submittedName>
</protein>
<feature type="compositionally biased region" description="Basic residues" evidence="1">
    <location>
        <begin position="43"/>
        <end position="54"/>
    </location>
</feature>
<keyword evidence="3" id="KW-1185">Reference proteome</keyword>
<evidence type="ECO:0000313" key="2">
    <source>
        <dbReference type="EMBL" id="EKD11935.1"/>
    </source>
</evidence>
<feature type="region of interest" description="Disordered" evidence="1">
    <location>
        <begin position="37"/>
        <end position="74"/>
    </location>
</feature>
<sequence length="304" mass="34286">MDCDLTGTNMITAMEIDSRPLPDNTETQSTLKYELDKTERQKIREHRTCHHSIARRGPDSEMDCEPTVTDQPAMTDEQRRTMYEGRLARFAASREGCSDEMACESSNAQELLTPTDIQEISTRRIAKLAASRQELSDEMSCELVTTKEFLTPTGSREISEARVRKFSTPLSSPEIEMDDGPPDLDADMEFILRVRELREKCPFFSRNIDTPMTASETGSCEQEPVMGFKAQMTMKELIRRRGELQGYQEDGVDDLISGMVSSNLSNDEELQDGITGSETDAHEDELMGWTDSDADSSEDDEMID</sequence>
<dbReference type="GeneID" id="18765840"/>
<name>K1W4R9_MARBU</name>
<dbReference type="KEGG" id="mbe:MBM_09905"/>
<reference evidence="2 3" key="1">
    <citation type="journal article" date="2012" name="BMC Genomics">
        <title>Sequencing the genome of Marssonina brunnea reveals fungus-poplar co-evolution.</title>
        <authorList>
            <person name="Zhu S."/>
            <person name="Cao Y.-Z."/>
            <person name="Jiang C."/>
            <person name="Tan B.-Y."/>
            <person name="Wang Z."/>
            <person name="Feng S."/>
            <person name="Zhang L."/>
            <person name="Su X.-H."/>
            <person name="Brejova B."/>
            <person name="Vinar T."/>
            <person name="Xu M."/>
            <person name="Wang M.-X."/>
            <person name="Zhang S.-G."/>
            <person name="Huang M.-R."/>
            <person name="Wu R."/>
            <person name="Zhou Y."/>
        </authorList>
    </citation>
    <scope>NUCLEOTIDE SEQUENCE [LARGE SCALE GENOMIC DNA]</scope>
    <source>
        <strain evidence="2 3">MB_m1</strain>
    </source>
</reference>
<feature type="compositionally biased region" description="Acidic residues" evidence="1">
    <location>
        <begin position="292"/>
        <end position="304"/>
    </location>
</feature>
<dbReference type="InParanoid" id="K1W4R9"/>
<dbReference type="AlphaFoldDB" id="K1W4R9"/>
<proteinExistence type="predicted"/>